<dbReference type="Proteomes" id="UP000199672">
    <property type="component" value="Unassembled WGS sequence"/>
</dbReference>
<gene>
    <name evidence="1" type="ORF">SAMN05216297_1107</name>
</gene>
<dbReference type="STRING" id="739143.SAMN05216297_1107"/>
<dbReference type="AlphaFoldDB" id="A0A1I1TTM4"/>
<organism evidence="1 2">
    <name type="scientific">Flavobacterium phragmitis</name>
    <dbReference type="NCBI Taxonomy" id="739143"/>
    <lineage>
        <taxon>Bacteria</taxon>
        <taxon>Pseudomonadati</taxon>
        <taxon>Bacteroidota</taxon>
        <taxon>Flavobacteriia</taxon>
        <taxon>Flavobacteriales</taxon>
        <taxon>Flavobacteriaceae</taxon>
        <taxon>Flavobacterium</taxon>
    </lineage>
</organism>
<evidence type="ECO:0000313" key="1">
    <source>
        <dbReference type="EMBL" id="SFD61922.1"/>
    </source>
</evidence>
<sequence length="229" mass="26570">MLKLSVEKIITNDSLRGLGQNFNGKNPQETAIAGNDIFEIKQAMNLTAYKIGKININNAFLLSDKKDIFYLYVNAKYRNYRKLFLRFINEIPTNYHVDHILARTQASHYNYKYVLICMLPKIINIKHGRIEKIKMSLENLNNLPSICFMDDRIYNKILLRSPTARQNFEQIKSGFFPTSSPKYGLTLKQKGIWNSSFGFYKSKINALFESGILKKIELNVITNLHNDCD</sequence>
<dbReference type="RefSeq" id="WP_091495856.1">
    <property type="nucleotide sequence ID" value="NZ_FOMH01000010.1"/>
</dbReference>
<name>A0A1I1TTM4_9FLAO</name>
<reference evidence="2" key="1">
    <citation type="submission" date="2016-10" db="EMBL/GenBank/DDBJ databases">
        <authorList>
            <person name="Varghese N."/>
            <person name="Submissions S."/>
        </authorList>
    </citation>
    <scope>NUCLEOTIDE SEQUENCE [LARGE SCALE GENOMIC DNA]</scope>
    <source>
        <strain evidence="2">CGMCC 1.10370</strain>
    </source>
</reference>
<protein>
    <submittedName>
        <fullName evidence="1">Uncharacterized protein</fullName>
    </submittedName>
</protein>
<evidence type="ECO:0000313" key="2">
    <source>
        <dbReference type="Proteomes" id="UP000199672"/>
    </source>
</evidence>
<accession>A0A1I1TTM4</accession>
<keyword evidence="2" id="KW-1185">Reference proteome</keyword>
<dbReference type="EMBL" id="FOMH01000010">
    <property type="protein sequence ID" value="SFD61922.1"/>
    <property type="molecule type" value="Genomic_DNA"/>
</dbReference>
<proteinExistence type="predicted"/>
<dbReference type="OrthoDB" id="5498371at2"/>